<dbReference type="GO" id="GO:0003964">
    <property type="term" value="F:RNA-directed DNA polymerase activity"/>
    <property type="evidence" value="ECO:0007669"/>
    <property type="project" value="UniProtKB-KW"/>
</dbReference>
<dbReference type="InterPro" id="IPR012337">
    <property type="entry name" value="RNaseH-like_sf"/>
</dbReference>
<name>A0ABQ5CRS6_9ASTR</name>
<dbReference type="Pfam" id="PF24626">
    <property type="entry name" value="SH3_Tf2-1"/>
    <property type="match status" value="1"/>
</dbReference>
<proteinExistence type="predicted"/>
<accession>A0ABQ5CRS6</accession>
<gene>
    <name evidence="3" type="ORF">Tco_0909318</name>
</gene>
<keyword evidence="3" id="KW-0695">RNA-directed DNA polymerase</keyword>
<sequence length="270" mass="30530">MFVTATNPTPSPLSPPPVTAAPTPPSTSSSQPPLPPHHFITSSPPSPPPQPRHHRFCQSFYNINTERLARLHINEIIARHDVPVSIISDHNSHFTSRFWQSLQKGISDRQMDLSTHSSDTRWLDVSVPFKTLEICLELAHKKYRTLIAWAEVGESKLIGLENDPGVPPKDCVVRFGKRSKLSPRYVGPFEIVERVGPVAYRLRLPQELVGIHDTFHVSNLKKCLVDVNLHVPLEEIKIDKGLRFVEEPIEVIDREVKKLKQSKIPIVKIC</sequence>
<protein>
    <submittedName>
        <fullName evidence="3">Reverse transcriptase domain-containing protein</fullName>
    </submittedName>
</protein>
<dbReference type="Proteomes" id="UP001151760">
    <property type="component" value="Unassembled WGS sequence"/>
</dbReference>
<feature type="domain" description="Tf2-1-like SH3-like" evidence="2">
    <location>
        <begin position="174"/>
        <end position="223"/>
    </location>
</feature>
<keyword evidence="4" id="KW-1185">Reference proteome</keyword>
<comment type="caution">
    <text evidence="3">The sequence shown here is derived from an EMBL/GenBank/DDBJ whole genome shotgun (WGS) entry which is preliminary data.</text>
</comment>
<keyword evidence="3" id="KW-0808">Transferase</keyword>
<organism evidence="3 4">
    <name type="scientific">Tanacetum coccineum</name>
    <dbReference type="NCBI Taxonomy" id="301880"/>
    <lineage>
        <taxon>Eukaryota</taxon>
        <taxon>Viridiplantae</taxon>
        <taxon>Streptophyta</taxon>
        <taxon>Embryophyta</taxon>
        <taxon>Tracheophyta</taxon>
        <taxon>Spermatophyta</taxon>
        <taxon>Magnoliopsida</taxon>
        <taxon>eudicotyledons</taxon>
        <taxon>Gunneridae</taxon>
        <taxon>Pentapetalae</taxon>
        <taxon>asterids</taxon>
        <taxon>campanulids</taxon>
        <taxon>Asterales</taxon>
        <taxon>Asteraceae</taxon>
        <taxon>Asteroideae</taxon>
        <taxon>Anthemideae</taxon>
        <taxon>Anthemidinae</taxon>
        <taxon>Tanacetum</taxon>
    </lineage>
</organism>
<reference evidence="3" key="2">
    <citation type="submission" date="2022-01" db="EMBL/GenBank/DDBJ databases">
        <authorList>
            <person name="Yamashiro T."/>
            <person name="Shiraishi A."/>
            <person name="Satake H."/>
            <person name="Nakayama K."/>
        </authorList>
    </citation>
    <scope>NUCLEOTIDE SEQUENCE</scope>
</reference>
<feature type="region of interest" description="Disordered" evidence="1">
    <location>
        <begin position="1"/>
        <end position="55"/>
    </location>
</feature>
<dbReference type="PANTHER" id="PTHR46148:SF59">
    <property type="entry name" value="NUCLEOTIDYLTRANSFERASE, RIBONUCLEASE H"/>
    <property type="match status" value="1"/>
</dbReference>
<evidence type="ECO:0000259" key="2">
    <source>
        <dbReference type="Pfam" id="PF24626"/>
    </source>
</evidence>
<evidence type="ECO:0000313" key="3">
    <source>
        <dbReference type="EMBL" id="GJT29043.1"/>
    </source>
</evidence>
<dbReference type="InterPro" id="IPR056924">
    <property type="entry name" value="SH3_Tf2-1"/>
</dbReference>
<reference evidence="3" key="1">
    <citation type="journal article" date="2022" name="Int. J. Mol. Sci.">
        <title>Draft Genome of Tanacetum Coccineum: Genomic Comparison of Closely Related Tanacetum-Family Plants.</title>
        <authorList>
            <person name="Yamashiro T."/>
            <person name="Shiraishi A."/>
            <person name="Nakayama K."/>
            <person name="Satake H."/>
        </authorList>
    </citation>
    <scope>NUCLEOTIDE SEQUENCE</scope>
</reference>
<dbReference type="EMBL" id="BQNB010014510">
    <property type="protein sequence ID" value="GJT29043.1"/>
    <property type="molecule type" value="Genomic_DNA"/>
</dbReference>
<feature type="compositionally biased region" description="Low complexity" evidence="1">
    <location>
        <begin position="26"/>
        <end position="43"/>
    </location>
</feature>
<evidence type="ECO:0000256" key="1">
    <source>
        <dbReference type="SAM" id="MobiDB-lite"/>
    </source>
</evidence>
<feature type="compositionally biased region" description="Pro residues" evidence="1">
    <location>
        <begin position="9"/>
        <end position="25"/>
    </location>
</feature>
<evidence type="ECO:0000313" key="4">
    <source>
        <dbReference type="Proteomes" id="UP001151760"/>
    </source>
</evidence>
<keyword evidence="3" id="KW-0548">Nucleotidyltransferase</keyword>
<dbReference type="PANTHER" id="PTHR46148">
    <property type="entry name" value="CHROMO DOMAIN-CONTAINING PROTEIN"/>
    <property type="match status" value="1"/>
</dbReference>
<dbReference type="SUPFAM" id="SSF53098">
    <property type="entry name" value="Ribonuclease H-like"/>
    <property type="match status" value="1"/>
</dbReference>